<dbReference type="EMBL" id="CP078145">
    <property type="protein sequence ID" value="QXN88350.1"/>
    <property type="molecule type" value="Genomic_DNA"/>
</dbReference>
<dbReference type="GO" id="GO:0032259">
    <property type="term" value="P:methylation"/>
    <property type="evidence" value="ECO:0007669"/>
    <property type="project" value="UniProtKB-KW"/>
</dbReference>
<proteinExistence type="predicted"/>
<evidence type="ECO:0000256" key="1">
    <source>
        <dbReference type="ARBA" id="ARBA00022603"/>
    </source>
</evidence>
<dbReference type="Pfam" id="PF04072">
    <property type="entry name" value="LCM"/>
    <property type="match status" value="1"/>
</dbReference>
<organism evidence="3 4">
    <name type="scientific">Nocardia iowensis</name>
    <dbReference type="NCBI Taxonomy" id="204891"/>
    <lineage>
        <taxon>Bacteria</taxon>
        <taxon>Bacillati</taxon>
        <taxon>Actinomycetota</taxon>
        <taxon>Actinomycetes</taxon>
        <taxon>Mycobacteriales</taxon>
        <taxon>Nocardiaceae</taxon>
        <taxon>Nocardia</taxon>
    </lineage>
</organism>
<keyword evidence="2 3" id="KW-0808">Transferase</keyword>
<reference evidence="3 4" key="1">
    <citation type="submission" date="2021-07" db="EMBL/GenBank/DDBJ databases">
        <title>Whole Genome Sequence of Nocardia Iowensis.</title>
        <authorList>
            <person name="Lamm A."/>
            <person name="Collins-Fairclough A.M."/>
            <person name="Bunk B."/>
            <person name="Sproer C."/>
        </authorList>
    </citation>
    <scope>NUCLEOTIDE SEQUENCE [LARGE SCALE GENOMIC DNA]</scope>
    <source>
        <strain evidence="3 4">NRRL 5646</strain>
    </source>
</reference>
<evidence type="ECO:0000313" key="4">
    <source>
        <dbReference type="Proteomes" id="UP000694257"/>
    </source>
</evidence>
<dbReference type="InterPro" id="IPR007213">
    <property type="entry name" value="Ppm1/Ppm2/Tcmp"/>
</dbReference>
<accession>A0ABX8RIR8</accession>
<dbReference type="GO" id="GO:0008168">
    <property type="term" value="F:methyltransferase activity"/>
    <property type="evidence" value="ECO:0007669"/>
    <property type="project" value="UniProtKB-KW"/>
</dbReference>
<dbReference type="Proteomes" id="UP000694257">
    <property type="component" value="Chromosome"/>
</dbReference>
<evidence type="ECO:0000313" key="3">
    <source>
        <dbReference type="EMBL" id="QXN88350.1"/>
    </source>
</evidence>
<name>A0ABX8RIR8_NOCIO</name>
<dbReference type="RefSeq" id="WP_218469233.1">
    <property type="nucleotide sequence ID" value="NZ_BAABJN010000008.1"/>
</dbReference>
<sequence length="276" mass="30728">MATSGEVDGTALEGVPATALWTLRNRAIESARSDSDFSDPLAEHLYRSISYPYEIFGEPSQSHARRAQTFDAAIRDKLAHSDNCTVVALGEGLQTSYWRLGRPDVPWLSVDLPEMIALREGLLPAEFWIHHVATSALDRSWFDLVTTTDVIITAEGLLFYLPRADVMALLGDLAKRFPGGSIVFDIIPPLLAWLSRKGAKPARNATFQLPPLPWAITAAQARRLPEKVPRLATYTELPTAPGRGFWWNPKFTQMIRKTPILGNQRHFIAELGFATH</sequence>
<dbReference type="PANTHER" id="PTHR43619:SF2">
    <property type="entry name" value="S-ADENOSYL-L-METHIONINE-DEPENDENT METHYLTRANSFERASES SUPERFAMILY PROTEIN"/>
    <property type="match status" value="1"/>
</dbReference>
<evidence type="ECO:0000256" key="2">
    <source>
        <dbReference type="ARBA" id="ARBA00022679"/>
    </source>
</evidence>
<keyword evidence="4" id="KW-1185">Reference proteome</keyword>
<dbReference type="EC" id="2.1.1.-" evidence="3"/>
<dbReference type="PANTHER" id="PTHR43619">
    <property type="entry name" value="S-ADENOSYL-L-METHIONINE-DEPENDENT METHYLTRANSFERASE YKTD-RELATED"/>
    <property type="match status" value="1"/>
</dbReference>
<protein>
    <submittedName>
        <fullName evidence="3">Class I SAM-dependent methyltransferase</fullName>
        <ecNumber evidence="3">2.1.1.-</ecNumber>
    </submittedName>
</protein>
<gene>
    <name evidence="3" type="ORF">KV110_22365</name>
</gene>
<keyword evidence="1 3" id="KW-0489">Methyltransferase</keyword>